<protein>
    <submittedName>
        <fullName evidence="2">Uncharacterized protein</fullName>
    </submittedName>
</protein>
<feature type="compositionally biased region" description="Low complexity" evidence="1">
    <location>
        <begin position="495"/>
        <end position="504"/>
    </location>
</feature>
<sequence length="776" mass="86809">MSLSKEKLCSTLKEQSATTPFGPGKRLELKLAHFRQCVGDNFEKLEICPALEALDGLLSSFNIQTNSVGSYQETEAHKKHSVDKLRHISRDRSWLDNVLQAQASQWGDLKVSNLLIPWEYTIANSMGLRRGVLQKVCEAAVDQFAVKDGDISNIAVHNLSVGPETILIKQQQPTYVPSSGNVHPDVNFYALKKENKQLFEHWENKTLEVMVYHASDLEEISESWLENVTKRAVREMVIQAYTSSTSTTKVCKVVWMGHSCLSYVHGRTLFVSNWRSAQPERMKNLLSLYKPWTAPIVQAHFIRETLALANIDPTNIQDFVRKQQKTTISSIITNLIQVLMDPFDILSRIFQPSLVLGDIVVHGHPCWLRGTPDLGKALAIQPPWHPKAPWFNLHGIPKLLGSTEINTAPNRGQWVIFMTNCGEPVGDEELEEGGVVRIQLYRILRRLHRHGFHHHDLQDFGHAIAAMDCKLGDDCPDLLFLQEVQAQDVVDVPDVPDLVPSLPQSSEDSQVAPSKSEVSHSPPQAWFMTPKPCLHNRSTFFSVGNVRGPHQSSICVMKPGMAWDLVAGMCPVQDGCGANLWNTGVYDFSIKAKEACFEVVCNGLSKEEYQTIKANMSEDEKKHLLKQLASKCKVEFKGIHVTNKSPAMDAMQTANSINDQLINLFESMGIHTFAMFTRSHAEDSVVLNIVDSDNTHEFLSRLLGSPFPSSYSSLSNDLVHWTKPSKIAFASPIKLSADEAHQIHDSLRSGAIHWVALTPSQSEEVAKEISEGLVRK</sequence>
<proteinExistence type="predicted"/>
<organism evidence="2 3">
    <name type="scientific">Mycena maculata</name>
    <dbReference type="NCBI Taxonomy" id="230809"/>
    <lineage>
        <taxon>Eukaryota</taxon>
        <taxon>Fungi</taxon>
        <taxon>Dikarya</taxon>
        <taxon>Basidiomycota</taxon>
        <taxon>Agaricomycotina</taxon>
        <taxon>Agaricomycetes</taxon>
        <taxon>Agaricomycetidae</taxon>
        <taxon>Agaricales</taxon>
        <taxon>Marasmiineae</taxon>
        <taxon>Mycenaceae</taxon>
        <taxon>Mycena</taxon>
    </lineage>
</organism>
<reference evidence="2" key="1">
    <citation type="submission" date="2023-03" db="EMBL/GenBank/DDBJ databases">
        <title>Massive genome expansion in bonnet fungi (Mycena s.s.) driven by repeated elements and novel gene families across ecological guilds.</title>
        <authorList>
            <consortium name="Lawrence Berkeley National Laboratory"/>
            <person name="Harder C.B."/>
            <person name="Miyauchi S."/>
            <person name="Viragh M."/>
            <person name="Kuo A."/>
            <person name="Thoen E."/>
            <person name="Andreopoulos B."/>
            <person name="Lu D."/>
            <person name="Skrede I."/>
            <person name="Drula E."/>
            <person name="Henrissat B."/>
            <person name="Morin E."/>
            <person name="Kohler A."/>
            <person name="Barry K."/>
            <person name="LaButti K."/>
            <person name="Morin E."/>
            <person name="Salamov A."/>
            <person name="Lipzen A."/>
            <person name="Mereny Z."/>
            <person name="Hegedus B."/>
            <person name="Baldrian P."/>
            <person name="Stursova M."/>
            <person name="Weitz H."/>
            <person name="Taylor A."/>
            <person name="Grigoriev I.V."/>
            <person name="Nagy L.G."/>
            <person name="Martin F."/>
            <person name="Kauserud H."/>
        </authorList>
    </citation>
    <scope>NUCLEOTIDE SEQUENCE</scope>
    <source>
        <strain evidence="2">CBHHK188m</strain>
    </source>
</reference>
<evidence type="ECO:0000256" key="1">
    <source>
        <dbReference type="SAM" id="MobiDB-lite"/>
    </source>
</evidence>
<dbReference type="Proteomes" id="UP001215280">
    <property type="component" value="Unassembled WGS sequence"/>
</dbReference>
<feature type="region of interest" description="Disordered" evidence="1">
    <location>
        <begin position="495"/>
        <end position="522"/>
    </location>
</feature>
<dbReference type="AlphaFoldDB" id="A0AAD7MVL8"/>
<keyword evidence="3" id="KW-1185">Reference proteome</keyword>
<dbReference type="EMBL" id="JARJLG010000164">
    <property type="protein sequence ID" value="KAJ7734022.1"/>
    <property type="molecule type" value="Genomic_DNA"/>
</dbReference>
<accession>A0AAD7MVL8</accession>
<evidence type="ECO:0000313" key="3">
    <source>
        <dbReference type="Proteomes" id="UP001215280"/>
    </source>
</evidence>
<comment type="caution">
    <text evidence="2">The sequence shown here is derived from an EMBL/GenBank/DDBJ whole genome shotgun (WGS) entry which is preliminary data.</text>
</comment>
<name>A0AAD7MVL8_9AGAR</name>
<gene>
    <name evidence="2" type="ORF">DFH07DRAFT_780449</name>
</gene>
<evidence type="ECO:0000313" key="2">
    <source>
        <dbReference type="EMBL" id="KAJ7734022.1"/>
    </source>
</evidence>